<proteinExistence type="predicted"/>
<organism evidence="1 2">
    <name type="scientific">Camellia lanceoleosa</name>
    <dbReference type="NCBI Taxonomy" id="1840588"/>
    <lineage>
        <taxon>Eukaryota</taxon>
        <taxon>Viridiplantae</taxon>
        <taxon>Streptophyta</taxon>
        <taxon>Embryophyta</taxon>
        <taxon>Tracheophyta</taxon>
        <taxon>Spermatophyta</taxon>
        <taxon>Magnoliopsida</taxon>
        <taxon>eudicotyledons</taxon>
        <taxon>Gunneridae</taxon>
        <taxon>Pentapetalae</taxon>
        <taxon>asterids</taxon>
        <taxon>Ericales</taxon>
        <taxon>Theaceae</taxon>
        <taxon>Camellia</taxon>
    </lineage>
</organism>
<protein>
    <submittedName>
        <fullName evidence="1">UDP-glucose:glycoprotein glucosyltransferase</fullName>
    </submittedName>
</protein>
<name>A0ACC0INP9_9ERIC</name>
<evidence type="ECO:0000313" key="2">
    <source>
        <dbReference type="Proteomes" id="UP001060215"/>
    </source>
</evidence>
<dbReference type="EMBL" id="CM045760">
    <property type="protein sequence ID" value="KAI8026124.1"/>
    <property type="molecule type" value="Genomic_DNA"/>
</dbReference>
<comment type="caution">
    <text evidence="1">The sequence shown here is derived from an EMBL/GenBank/DDBJ whole genome shotgun (WGS) entry which is preliminary data.</text>
</comment>
<sequence>MLLKAFTVSQIEGSKNARLGMLFNANPGASFPSLLFVKASEVPASSYSHKAKVLDFLDQLCAFYEQEYVYASSVVAESNEAFIDKTTSLPPSTTAAVVGGFKTSQHSSMWRALSRSESESEVSWSSAKWKSSGGGGCG</sequence>
<keyword evidence="2" id="KW-1185">Reference proteome</keyword>
<evidence type="ECO:0000313" key="1">
    <source>
        <dbReference type="EMBL" id="KAI8026124.1"/>
    </source>
</evidence>
<dbReference type="Proteomes" id="UP001060215">
    <property type="component" value="Chromosome 3"/>
</dbReference>
<gene>
    <name evidence="1" type="ORF">LOK49_LG02G01368</name>
</gene>
<reference evidence="1 2" key="1">
    <citation type="journal article" date="2022" name="Plant J.">
        <title>Chromosome-level genome of Camellia lanceoleosa provides a valuable resource for understanding genome evolution and self-incompatibility.</title>
        <authorList>
            <person name="Gong W."/>
            <person name="Xiao S."/>
            <person name="Wang L."/>
            <person name="Liao Z."/>
            <person name="Chang Y."/>
            <person name="Mo W."/>
            <person name="Hu G."/>
            <person name="Li W."/>
            <person name="Zhao G."/>
            <person name="Zhu H."/>
            <person name="Hu X."/>
            <person name="Ji K."/>
            <person name="Xiang X."/>
            <person name="Song Q."/>
            <person name="Yuan D."/>
            <person name="Jin S."/>
            <person name="Zhang L."/>
        </authorList>
    </citation>
    <scope>NUCLEOTIDE SEQUENCE [LARGE SCALE GENOMIC DNA]</scope>
    <source>
        <strain evidence="1">SQ_2022a</strain>
    </source>
</reference>
<accession>A0ACC0INP9</accession>